<protein>
    <submittedName>
        <fullName evidence="1">Uncharacterized protein</fullName>
    </submittedName>
</protein>
<dbReference type="EMBL" id="JAMYWD010001799">
    <property type="protein sequence ID" value="KAJ4941318.1"/>
    <property type="molecule type" value="Genomic_DNA"/>
</dbReference>
<reference evidence="1" key="1">
    <citation type="journal article" date="2023" name="Plant J.">
        <title>The genome of the king protea, Protea cynaroides.</title>
        <authorList>
            <person name="Chang J."/>
            <person name="Duong T.A."/>
            <person name="Schoeman C."/>
            <person name="Ma X."/>
            <person name="Roodt D."/>
            <person name="Barker N."/>
            <person name="Li Z."/>
            <person name="Van de Peer Y."/>
            <person name="Mizrachi E."/>
        </authorList>
    </citation>
    <scope>NUCLEOTIDE SEQUENCE</scope>
    <source>
        <tissue evidence="1">Young leaves</tissue>
    </source>
</reference>
<comment type="caution">
    <text evidence="1">The sequence shown here is derived from an EMBL/GenBank/DDBJ whole genome shotgun (WGS) entry which is preliminary data.</text>
</comment>
<accession>A0A9Q0JSX6</accession>
<proteinExistence type="predicted"/>
<evidence type="ECO:0000313" key="1">
    <source>
        <dbReference type="EMBL" id="KAJ4941318.1"/>
    </source>
</evidence>
<gene>
    <name evidence="1" type="ORF">NE237_016302</name>
</gene>
<dbReference type="AlphaFoldDB" id="A0A9Q0JSX6"/>
<dbReference type="OrthoDB" id="10265785at2759"/>
<organism evidence="1 2">
    <name type="scientific">Protea cynaroides</name>
    <dbReference type="NCBI Taxonomy" id="273540"/>
    <lineage>
        <taxon>Eukaryota</taxon>
        <taxon>Viridiplantae</taxon>
        <taxon>Streptophyta</taxon>
        <taxon>Embryophyta</taxon>
        <taxon>Tracheophyta</taxon>
        <taxon>Spermatophyta</taxon>
        <taxon>Magnoliopsida</taxon>
        <taxon>Proteales</taxon>
        <taxon>Proteaceae</taxon>
        <taxon>Protea</taxon>
    </lineage>
</organism>
<evidence type="ECO:0000313" key="2">
    <source>
        <dbReference type="Proteomes" id="UP001141806"/>
    </source>
</evidence>
<dbReference type="Proteomes" id="UP001141806">
    <property type="component" value="Unassembled WGS sequence"/>
</dbReference>
<sequence>MVAPAPEGSQFDACQYDAKMTEFDGQDFFTSYNEVHESFDALGLQENLLRGIYAYGRVGIYSLNWWLSCTQCLSTNPHFLHLCKVGFRVSNIKSWTVLRECVSWTCRCHASELCFGRGFCFSSKFLFDVLLP</sequence>
<keyword evidence="2" id="KW-1185">Reference proteome</keyword>
<name>A0A9Q0JSX6_9MAGN</name>